<keyword evidence="2" id="KW-1133">Transmembrane helix</keyword>
<feature type="transmembrane region" description="Helical" evidence="2">
    <location>
        <begin position="6"/>
        <end position="31"/>
    </location>
</feature>
<reference evidence="3 4" key="1">
    <citation type="submission" date="2019-07" db="EMBL/GenBank/DDBJ databases">
        <title>Annotation for the trematode Paragonimus westermani.</title>
        <authorList>
            <person name="Choi Y.-J."/>
        </authorList>
    </citation>
    <scope>NUCLEOTIDE SEQUENCE [LARGE SCALE GENOMIC DNA]</scope>
    <source>
        <strain evidence="3">180907_Pwestermani</strain>
    </source>
</reference>
<evidence type="ECO:0000313" key="4">
    <source>
        <dbReference type="Proteomes" id="UP000699462"/>
    </source>
</evidence>
<protein>
    <submittedName>
        <fullName evidence="3">Uncharacterized protein</fullName>
    </submittedName>
</protein>
<proteinExistence type="predicted"/>
<evidence type="ECO:0000256" key="1">
    <source>
        <dbReference type="SAM" id="MobiDB-lite"/>
    </source>
</evidence>
<dbReference type="EMBL" id="JTDF01000617">
    <property type="protein sequence ID" value="KAF8571262.1"/>
    <property type="molecule type" value="Genomic_DNA"/>
</dbReference>
<dbReference type="AlphaFoldDB" id="A0A8T0DVU9"/>
<keyword evidence="2" id="KW-0812">Transmembrane</keyword>
<gene>
    <name evidence="3" type="ORF">P879_01196</name>
</gene>
<name>A0A8T0DVU9_9TREM</name>
<comment type="caution">
    <text evidence="3">The sequence shown here is derived from an EMBL/GenBank/DDBJ whole genome shotgun (WGS) entry which is preliminary data.</text>
</comment>
<sequence>MLLYRLFIISIFITSGLVYQSAMLLLHFYYYQEKMFGSDVSPFHQGKWPVVALVDTEIHYGASYFLFWTSTGSTYLAAYMFYSVSVYTSNYYTECNLEELKPLDYKEQPSYPRLTAYGGGELRSIYPNLSQPETSANTAEIRSVANQSR</sequence>
<feature type="region of interest" description="Disordered" evidence="1">
    <location>
        <begin position="128"/>
        <end position="149"/>
    </location>
</feature>
<organism evidence="3 4">
    <name type="scientific">Paragonimus westermani</name>
    <dbReference type="NCBI Taxonomy" id="34504"/>
    <lineage>
        <taxon>Eukaryota</taxon>
        <taxon>Metazoa</taxon>
        <taxon>Spiralia</taxon>
        <taxon>Lophotrochozoa</taxon>
        <taxon>Platyhelminthes</taxon>
        <taxon>Trematoda</taxon>
        <taxon>Digenea</taxon>
        <taxon>Plagiorchiida</taxon>
        <taxon>Troglotremata</taxon>
        <taxon>Troglotrematidae</taxon>
        <taxon>Paragonimus</taxon>
    </lineage>
</organism>
<evidence type="ECO:0000313" key="3">
    <source>
        <dbReference type="EMBL" id="KAF8571262.1"/>
    </source>
</evidence>
<dbReference type="Proteomes" id="UP000699462">
    <property type="component" value="Unassembled WGS sequence"/>
</dbReference>
<accession>A0A8T0DVU9</accession>
<evidence type="ECO:0000256" key="2">
    <source>
        <dbReference type="SAM" id="Phobius"/>
    </source>
</evidence>
<keyword evidence="4" id="KW-1185">Reference proteome</keyword>
<keyword evidence="2" id="KW-0472">Membrane</keyword>
<dbReference type="OrthoDB" id="10308003at2759"/>